<dbReference type="Pfam" id="PF07679">
    <property type="entry name" value="I-set"/>
    <property type="match status" value="1"/>
</dbReference>
<dbReference type="Gene3D" id="2.60.40.10">
    <property type="entry name" value="Immunoglobulins"/>
    <property type="match status" value="2"/>
</dbReference>
<dbReference type="PANTHER" id="PTHR10075">
    <property type="entry name" value="BASIGIN RELATED"/>
    <property type="match status" value="1"/>
</dbReference>
<reference evidence="3 4" key="1">
    <citation type="submission" date="2022-01" db="EMBL/GenBank/DDBJ databases">
        <title>A chromosomal length assembly of Cordylochernes scorpioides.</title>
        <authorList>
            <person name="Zeh D."/>
            <person name="Zeh J."/>
        </authorList>
    </citation>
    <scope>NUCLEOTIDE SEQUENCE [LARGE SCALE GENOMIC DNA]</scope>
    <source>
        <strain evidence="3">IN4F17</strain>
        <tissue evidence="3">Whole Body</tissue>
    </source>
</reference>
<evidence type="ECO:0000256" key="1">
    <source>
        <dbReference type="ARBA" id="ARBA00023319"/>
    </source>
</evidence>
<dbReference type="Pfam" id="PF13927">
    <property type="entry name" value="Ig_3"/>
    <property type="match status" value="1"/>
</dbReference>
<gene>
    <name evidence="3" type="ORF">LAZ67_11000102</name>
</gene>
<keyword evidence="4" id="KW-1185">Reference proteome</keyword>
<dbReference type="SUPFAM" id="SSF48726">
    <property type="entry name" value="Immunoglobulin"/>
    <property type="match status" value="2"/>
</dbReference>
<name>A0ABY6L2K8_9ARAC</name>
<dbReference type="PANTHER" id="PTHR10075:SF101">
    <property type="entry name" value="ZWEI IG DOMAIN PROTEIN ZIG-3"/>
    <property type="match status" value="1"/>
</dbReference>
<dbReference type="SMART" id="SM00408">
    <property type="entry name" value="IGc2"/>
    <property type="match status" value="2"/>
</dbReference>
<dbReference type="Proteomes" id="UP001235939">
    <property type="component" value="Chromosome 11"/>
</dbReference>
<evidence type="ECO:0000259" key="2">
    <source>
        <dbReference type="PROSITE" id="PS50835"/>
    </source>
</evidence>
<accession>A0ABY6L2K8</accession>
<dbReference type="InterPro" id="IPR003598">
    <property type="entry name" value="Ig_sub2"/>
</dbReference>
<evidence type="ECO:0000313" key="3">
    <source>
        <dbReference type="EMBL" id="UYV73635.1"/>
    </source>
</evidence>
<dbReference type="SMART" id="SM00409">
    <property type="entry name" value="IG"/>
    <property type="match status" value="2"/>
</dbReference>
<dbReference type="CDD" id="cd00096">
    <property type="entry name" value="Ig"/>
    <property type="match status" value="1"/>
</dbReference>
<dbReference type="InterPro" id="IPR003599">
    <property type="entry name" value="Ig_sub"/>
</dbReference>
<evidence type="ECO:0000313" key="4">
    <source>
        <dbReference type="Proteomes" id="UP001235939"/>
    </source>
</evidence>
<sequence length="269" mass="29881">MTLLAKYHRTARSGTGLTRPGHSLFLRHPLPELVAASEAESIVLDCEAGGNPPPTIHWLKDGHRVAQVGPSPRYSRSVPTPALQQGSWEVQEAENDGNQDLEPQIGLSYTKSRLYLDCVEPRDSAVYTCVAENPYFRESTQTVLQVEESLRDSGARCLSKKSFGVPARVHMWTRSRLENTGGEAQLFCRAGGQPRPQVTWTGPENKSLENLSRFQVLANGDLMIRDIKWEDMGEYTCKVQNSRGSDSTETFLYPTLVDQKYAPAGEDAV</sequence>
<dbReference type="InterPro" id="IPR013098">
    <property type="entry name" value="Ig_I-set"/>
</dbReference>
<keyword evidence="1" id="KW-0393">Immunoglobulin domain</keyword>
<dbReference type="InterPro" id="IPR036179">
    <property type="entry name" value="Ig-like_dom_sf"/>
</dbReference>
<dbReference type="EMBL" id="CP092873">
    <property type="protein sequence ID" value="UYV73635.1"/>
    <property type="molecule type" value="Genomic_DNA"/>
</dbReference>
<protein>
    <submittedName>
        <fullName evidence="3">ImpL2</fullName>
    </submittedName>
</protein>
<dbReference type="PROSITE" id="PS50835">
    <property type="entry name" value="IG_LIKE"/>
    <property type="match status" value="2"/>
</dbReference>
<feature type="domain" description="Ig-like" evidence="2">
    <location>
        <begin position="29"/>
        <end position="145"/>
    </location>
</feature>
<organism evidence="3 4">
    <name type="scientific">Cordylochernes scorpioides</name>
    <dbReference type="NCBI Taxonomy" id="51811"/>
    <lineage>
        <taxon>Eukaryota</taxon>
        <taxon>Metazoa</taxon>
        <taxon>Ecdysozoa</taxon>
        <taxon>Arthropoda</taxon>
        <taxon>Chelicerata</taxon>
        <taxon>Arachnida</taxon>
        <taxon>Pseudoscorpiones</taxon>
        <taxon>Cheliferoidea</taxon>
        <taxon>Chernetidae</taxon>
        <taxon>Cordylochernes</taxon>
    </lineage>
</organism>
<dbReference type="InterPro" id="IPR013783">
    <property type="entry name" value="Ig-like_fold"/>
</dbReference>
<dbReference type="InterPro" id="IPR007110">
    <property type="entry name" value="Ig-like_dom"/>
</dbReference>
<proteinExistence type="predicted"/>
<feature type="domain" description="Ig-like" evidence="2">
    <location>
        <begin position="166"/>
        <end position="253"/>
    </location>
</feature>